<dbReference type="PANTHER" id="PTHR18870:SF9">
    <property type="entry name" value="PROTEIN TAG-278-RELATED"/>
    <property type="match status" value="1"/>
</dbReference>
<reference evidence="5" key="1">
    <citation type="submission" date="2016-11" db="UniProtKB">
        <authorList>
            <consortium name="WormBaseParasite"/>
        </authorList>
    </citation>
    <scope>IDENTIFICATION</scope>
</reference>
<dbReference type="InterPro" id="IPR039478">
    <property type="entry name" value="FAM184A/B_N"/>
</dbReference>
<feature type="domain" description="Protein FAM184A/B N-terminal" evidence="3">
    <location>
        <begin position="43"/>
        <end position="140"/>
    </location>
</feature>
<evidence type="ECO:0000313" key="4">
    <source>
        <dbReference type="Proteomes" id="UP000095280"/>
    </source>
</evidence>
<evidence type="ECO:0000256" key="2">
    <source>
        <dbReference type="SAM" id="Coils"/>
    </source>
</evidence>
<dbReference type="PANTHER" id="PTHR18870">
    <property type="entry name" value="PROTEIN TAG-278-RELATED"/>
    <property type="match status" value="1"/>
</dbReference>
<evidence type="ECO:0000259" key="3">
    <source>
        <dbReference type="Pfam" id="PF15665"/>
    </source>
</evidence>
<dbReference type="Pfam" id="PF15665">
    <property type="entry name" value="FAM184"/>
    <property type="match status" value="1"/>
</dbReference>
<keyword evidence="1 2" id="KW-0175">Coiled coil</keyword>
<keyword evidence="4" id="KW-1185">Reference proteome</keyword>
<dbReference type="Proteomes" id="UP000095280">
    <property type="component" value="Unplaced"/>
</dbReference>
<sequence length="144" mass="16278">MSATTAGYKMSEKQYASGNFTSDEVPHEIHVKMSKKIAQLTKVIYALNTKNDEHEALVDALKKQHAAELEKVLASSREKLARCQSLIGQDSEYRRRIGQLEGSLAEAQERQAASQREFADFKVRAESRERELAQQQAQKVGWPD</sequence>
<name>A0A1I8GC72_9PLAT</name>
<proteinExistence type="predicted"/>
<evidence type="ECO:0000313" key="5">
    <source>
        <dbReference type="WBParaSite" id="maker-uti_cns_0001513-snap-gene-0.2-mRNA-1"/>
    </source>
</evidence>
<dbReference type="WBParaSite" id="maker-uti_cns_0001513-snap-gene-0.2-mRNA-1">
    <property type="protein sequence ID" value="maker-uti_cns_0001513-snap-gene-0.2-mRNA-1"/>
    <property type="gene ID" value="maker-uti_cns_0001513-snap-gene-0.2"/>
</dbReference>
<organism evidence="4 5">
    <name type="scientific">Macrostomum lignano</name>
    <dbReference type="NCBI Taxonomy" id="282301"/>
    <lineage>
        <taxon>Eukaryota</taxon>
        <taxon>Metazoa</taxon>
        <taxon>Spiralia</taxon>
        <taxon>Lophotrochozoa</taxon>
        <taxon>Platyhelminthes</taxon>
        <taxon>Rhabditophora</taxon>
        <taxon>Macrostomorpha</taxon>
        <taxon>Macrostomida</taxon>
        <taxon>Macrostomidae</taxon>
        <taxon>Macrostomum</taxon>
    </lineage>
</organism>
<evidence type="ECO:0000256" key="1">
    <source>
        <dbReference type="ARBA" id="ARBA00023054"/>
    </source>
</evidence>
<protein>
    <submittedName>
        <fullName evidence="5">FAM184 domain-containing protein</fullName>
    </submittedName>
</protein>
<feature type="coiled-coil region" evidence="2">
    <location>
        <begin position="44"/>
        <end position="117"/>
    </location>
</feature>
<dbReference type="AlphaFoldDB" id="A0A1I8GC72"/>
<accession>A0A1I8GC72</accession>